<dbReference type="InterPro" id="IPR010982">
    <property type="entry name" value="Lambda_DNA-bd_dom_sf"/>
</dbReference>
<dbReference type="PANTHER" id="PTHR35010:SF2">
    <property type="entry name" value="BLL4672 PROTEIN"/>
    <property type="match status" value="1"/>
</dbReference>
<proteinExistence type="predicted"/>
<dbReference type="Pfam" id="PF13560">
    <property type="entry name" value="HTH_31"/>
    <property type="match status" value="1"/>
</dbReference>
<dbReference type="CDD" id="cd00093">
    <property type="entry name" value="HTH_XRE"/>
    <property type="match status" value="1"/>
</dbReference>
<reference evidence="3 4" key="1">
    <citation type="submission" date="2024-06" db="EMBL/GenBank/DDBJ databases">
        <title>The Natural Products Discovery Center: Release of the First 8490 Sequenced Strains for Exploring Actinobacteria Biosynthetic Diversity.</title>
        <authorList>
            <person name="Kalkreuter E."/>
            <person name="Kautsar S.A."/>
            <person name="Yang D."/>
            <person name="Bader C.D."/>
            <person name="Teijaro C.N."/>
            <person name="Fluegel L."/>
            <person name="Davis C.M."/>
            <person name="Simpson J.R."/>
            <person name="Lauterbach L."/>
            <person name="Steele A.D."/>
            <person name="Gui C."/>
            <person name="Meng S."/>
            <person name="Li G."/>
            <person name="Viehrig K."/>
            <person name="Ye F."/>
            <person name="Su P."/>
            <person name="Kiefer A.F."/>
            <person name="Nichols A."/>
            <person name="Cepeda A.J."/>
            <person name="Yan W."/>
            <person name="Fan B."/>
            <person name="Jiang Y."/>
            <person name="Adhikari A."/>
            <person name="Zheng C.-J."/>
            <person name="Schuster L."/>
            <person name="Cowan T.M."/>
            <person name="Smanski M.J."/>
            <person name="Chevrette M.G."/>
            <person name="De Carvalho L.P.S."/>
            <person name="Shen B."/>
        </authorList>
    </citation>
    <scope>NUCLEOTIDE SEQUENCE [LARGE SCALE GENOMIC DNA]</scope>
    <source>
        <strain evidence="3 4">NPDC001694</strain>
    </source>
</reference>
<protein>
    <submittedName>
        <fullName evidence="3">Helix-turn-helix transcriptional regulator</fullName>
    </submittedName>
</protein>
<keyword evidence="4" id="KW-1185">Reference proteome</keyword>
<dbReference type="SUPFAM" id="SSF47413">
    <property type="entry name" value="lambda repressor-like DNA-binding domains"/>
    <property type="match status" value="1"/>
</dbReference>
<evidence type="ECO:0000313" key="3">
    <source>
        <dbReference type="EMBL" id="MER6271910.1"/>
    </source>
</evidence>
<dbReference type="SMART" id="SM00530">
    <property type="entry name" value="HTH_XRE"/>
    <property type="match status" value="1"/>
</dbReference>
<feature type="compositionally biased region" description="Low complexity" evidence="1">
    <location>
        <begin position="282"/>
        <end position="299"/>
    </location>
</feature>
<gene>
    <name evidence="3" type="ORF">ABT211_32165</name>
</gene>
<dbReference type="PROSITE" id="PS50943">
    <property type="entry name" value="HTH_CROC1"/>
    <property type="match status" value="1"/>
</dbReference>
<dbReference type="Gene3D" id="3.30.450.180">
    <property type="match status" value="1"/>
</dbReference>
<sequence length="361" mass="37789">MAQGSSDKHAPGPLGEYLRARRALLSPQLLGLPDAGRRRVPGLRRHELALLAGVSTEYYTRLEQGRNRHPSPQIVEALAGALHLDAESTAHLRQLAAPAPPRRSRQRGEQVPAGIRMLLETWSALPVVVAGRLCDVRAATSLAVALSPAHRPGANLAREVFLNDAVRTLHRDWDLATASLASTLRVAAGEDPDDPRLSALVGELSVRSARFRHLWARHDVRPKQSGRALLRHPQVGELDLWTEKLAILGTNSMIMLCFHAEPGSASAERLALLASLTAAATPATGPATGPATPTATGPAAEPPATPATGPATPPVTRSATPPATRPASPPATGPTAAAAPSATPAAEPPAAPAEPPRHRLA</sequence>
<feature type="domain" description="HTH cro/C1-type" evidence="2">
    <location>
        <begin position="42"/>
        <end position="89"/>
    </location>
</feature>
<evidence type="ECO:0000259" key="2">
    <source>
        <dbReference type="PROSITE" id="PS50943"/>
    </source>
</evidence>
<dbReference type="EMBL" id="JBEOZM010000019">
    <property type="protein sequence ID" value="MER6271910.1"/>
    <property type="molecule type" value="Genomic_DNA"/>
</dbReference>
<feature type="compositionally biased region" description="Pro residues" evidence="1">
    <location>
        <begin position="323"/>
        <end position="332"/>
    </location>
</feature>
<dbReference type="RefSeq" id="WP_351960262.1">
    <property type="nucleotide sequence ID" value="NZ_JBEOZM010000019.1"/>
</dbReference>
<feature type="compositionally biased region" description="Low complexity" evidence="1">
    <location>
        <begin position="306"/>
        <end position="322"/>
    </location>
</feature>
<evidence type="ECO:0000256" key="1">
    <source>
        <dbReference type="SAM" id="MobiDB-lite"/>
    </source>
</evidence>
<organism evidence="3 4">
    <name type="scientific">Streptomyces sp. 900105755</name>
    <dbReference type="NCBI Taxonomy" id="3154389"/>
    <lineage>
        <taxon>Bacteria</taxon>
        <taxon>Bacillati</taxon>
        <taxon>Actinomycetota</taxon>
        <taxon>Actinomycetes</taxon>
        <taxon>Kitasatosporales</taxon>
        <taxon>Streptomycetaceae</taxon>
        <taxon>Streptomyces</taxon>
    </lineage>
</organism>
<dbReference type="Gene3D" id="1.10.260.40">
    <property type="entry name" value="lambda repressor-like DNA-binding domains"/>
    <property type="match status" value="1"/>
</dbReference>
<comment type="caution">
    <text evidence="3">The sequence shown here is derived from an EMBL/GenBank/DDBJ whole genome shotgun (WGS) entry which is preliminary data.</text>
</comment>
<dbReference type="InterPro" id="IPR041413">
    <property type="entry name" value="MLTR_LBD"/>
</dbReference>
<name>A0ABV1TPI7_9ACTN</name>
<dbReference type="InterPro" id="IPR001387">
    <property type="entry name" value="Cro/C1-type_HTH"/>
</dbReference>
<accession>A0ABV1TPI7</accession>
<dbReference type="PANTHER" id="PTHR35010">
    <property type="entry name" value="BLL4672 PROTEIN-RELATED"/>
    <property type="match status" value="1"/>
</dbReference>
<feature type="compositionally biased region" description="Low complexity" evidence="1">
    <location>
        <begin position="333"/>
        <end position="345"/>
    </location>
</feature>
<dbReference type="Pfam" id="PF17765">
    <property type="entry name" value="MLTR_LBD"/>
    <property type="match status" value="1"/>
</dbReference>
<dbReference type="Proteomes" id="UP001490365">
    <property type="component" value="Unassembled WGS sequence"/>
</dbReference>
<feature type="region of interest" description="Disordered" evidence="1">
    <location>
        <begin position="282"/>
        <end position="361"/>
    </location>
</feature>
<evidence type="ECO:0000313" key="4">
    <source>
        <dbReference type="Proteomes" id="UP001490365"/>
    </source>
</evidence>